<evidence type="ECO:0000256" key="1">
    <source>
        <dbReference type="ARBA" id="ARBA00022741"/>
    </source>
</evidence>
<dbReference type="Pfam" id="PF02597">
    <property type="entry name" value="ThiS"/>
    <property type="match status" value="1"/>
</dbReference>
<dbReference type="AlphaFoldDB" id="A0A1J5QY23"/>
<protein>
    <submittedName>
        <fullName evidence="2">Molybdopterin synthase sulfur carrier subunit</fullName>
    </submittedName>
</protein>
<accession>A0A1J5QY23</accession>
<dbReference type="InterPro" id="IPR044672">
    <property type="entry name" value="MOCS2A"/>
</dbReference>
<reference evidence="2" key="1">
    <citation type="submission" date="2016-10" db="EMBL/GenBank/DDBJ databases">
        <title>Sequence of Gallionella enrichment culture.</title>
        <authorList>
            <person name="Poehlein A."/>
            <person name="Muehling M."/>
            <person name="Daniel R."/>
        </authorList>
    </citation>
    <scope>NUCLEOTIDE SEQUENCE</scope>
</reference>
<dbReference type="CDD" id="cd00754">
    <property type="entry name" value="Ubl_MoaD"/>
    <property type="match status" value="1"/>
</dbReference>
<dbReference type="NCBIfam" id="TIGR01682">
    <property type="entry name" value="moaD"/>
    <property type="match status" value="1"/>
</dbReference>
<dbReference type="InterPro" id="IPR003749">
    <property type="entry name" value="ThiS/MoaD-like"/>
</dbReference>
<name>A0A1J5QY23_9ZZZZ</name>
<dbReference type="InterPro" id="IPR012675">
    <property type="entry name" value="Beta-grasp_dom_sf"/>
</dbReference>
<dbReference type="PANTHER" id="PTHR33359">
    <property type="entry name" value="MOLYBDOPTERIN SYNTHASE SULFUR CARRIER SUBUNIT"/>
    <property type="match status" value="1"/>
</dbReference>
<gene>
    <name evidence="2" type="primary">moaD_5</name>
    <name evidence="2" type="ORF">GALL_374470</name>
</gene>
<dbReference type="PANTHER" id="PTHR33359:SF1">
    <property type="entry name" value="MOLYBDOPTERIN SYNTHASE SULFUR CARRIER SUBUNIT"/>
    <property type="match status" value="1"/>
</dbReference>
<dbReference type="GO" id="GO:1990133">
    <property type="term" value="C:molybdopterin adenylyltransferase complex"/>
    <property type="evidence" value="ECO:0007669"/>
    <property type="project" value="TreeGrafter"/>
</dbReference>
<evidence type="ECO:0000313" key="2">
    <source>
        <dbReference type="EMBL" id="OIQ80797.1"/>
    </source>
</evidence>
<comment type="caution">
    <text evidence="2">The sequence shown here is derived from an EMBL/GenBank/DDBJ whole genome shotgun (WGS) entry which is preliminary data.</text>
</comment>
<keyword evidence="1" id="KW-0547">Nucleotide-binding</keyword>
<dbReference type="Gene3D" id="3.10.20.30">
    <property type="match status" value="1"/>
</dbReference>
<sequence>MLKLLYFARLREALGTAREEIPLPQAVTDIQGLMVWLAGRGGAWQQEFSGQRPLRAAINQELVTSTASFKAGDEIAFFPPVTGG</sequence>
<organism evidence="2">
    <name type="scientific">mine drainage metagenome</name>
    <dbReference type="NCBI Taxonomy" id="410659"/>
    <lineage>
        <taxon>unclassified sequences</taxon>
        <taxon>metagenomes</taxon>
        <taxon>ecological metagenomes</taxon>
    </lineage>
</organism>
<dbReference type="EMBL" id="MLJW01001011">
    <property type="protein sequence ID" value="OIQ80797.1"/>
    <property type="molecule type" value="Genomic_DNA"/>
</dbReference>
<dbReference type="GO" id="GO:0000166">
    <property type="term" value="F:nucleotide binding"/>
    <property type="evidence" value="ECO:0007669"/>
    <property type="project" value="UniProtKB-KW"/>
</dbReference>
<proteinExistence type="predicted"/>
<dbReference type="SUPFAM" id="SSF54285">
    <property type="entry name" value="MoaD/ThiS"/>
    <property type="match status" value="1"/>
</dbReference>
<dbReference type="InterPro" id="IPR016155">
    <property type="entry name" value="Mopterin_synth/thiamin_S_b"/>
</dbReference>
<dbReference type="GO" id="GO:0006777">
    <property type="term" value="P:Mo-molybdopterin cofactor biosynthetic process"/>
    <property type="evidence" value="ECO:0007669"/>
    <property type="project" value="InterPro"/>
</dbReference>